<evidence type="ECO:0000256" key="3">
    <source>
        <dbReference type="ARBA" id="ARBA00012098"/>
    </source>
</evidence>
<reference evidence="9" key="1">
    <citation type="submission" date="2016-10" db="EMBL/GenBank/DDBJ databases">
        <authorList>
            <person name="Varghese N."/>
            <person name="Submissions S."/>
        </authorList>
    </citation>
    <scope>NUCLEOTIDE SEQUENCE [LARGE SCALE GENOMIC DNA]</scope>
    <source>
        <strain evidence="9">DSM 24729</strain>
    </source>
</reference>
<evidence type="ECO:0000256" key="2">
    <source>
        <dbReference type="ARBA" id="ARBA00001997"/>
    </source>
</evidence>
<comment type="function">
    <text evidence="2 7">Catalyzes the epimerization of the C3' and C5'positions of dTDP-6-deoxy-D-xylo-4-hexulose, forming dTDP-6-deoxy-L-lyxo-4-hexulose.</text>
</comment>
<dbReference type="Gene3D" id="2.60.120.10">
    <property type="entry name" value="Jelly Rolls"/>
    <property type="match status" value="1"/>
</dbReference>
<evidence type="ECO:0000256" key="7">
    <source>
        <dbReference type="RuleBase" id="RU364069"/>
    </source>
</evidence>
<dbReference type="GO" id="GO:0019305">
    <property type="term" value="P:dTDP-rhamnose biosynthetic process"/>
    <property type="evidence" value="ECO:0007669"/>
    <property type="project" value="UniProtKB-UniRule"/>
</dbReference>
<sequence>MKITETFIKGCFIIQPKIYEDNRGLFFESFKENDLEIAVGKSINFVQDNQSTSKKGTLRGLHFQKGEFAQSKLVNVPYGEVLDVVVDIRTESATYGKYFKIKLSSKNHTSLYVPRGLAHGFLSLQENTVFNYKCDNYYHNESEGGILYNDLELGIDWEHDNENLIISEKDRGLPSFKNLLL</sequence>
<name>A0A1G7FQ21_9FLAO</name>
<comment type="subunit">
    <text evidence="7">Homodimer.</text>
</comment>
<dbReference type="RefSeq" id="WP_074537935.1">
    <property type="nucleotide sequence ID" value="NZ_FNBD01000003.1"/>
</dbReference>
<dbReference type="SUPFAM" id="SSF51182">
    <property type="entry name" value="RmlC-like cupins"/>
    <property type="match status" value="1"/>
</dbReference>
<evidence type="ECO:0000256" key="1">
    <source>
        <dbReference type="ARBA" id="ARBA00001298"/>
    </source>
</evidence>
<feature type="active site" description="Proton donor" evidence="5">
    <location>
        <position position="132"/>
    </location>
</feature>
<dbReference type="NCBIfam" id="TIGR01221">
    <property type="entry name" value="rmlC"/>
    <property type="match status" value="1"/>
</dbReference>
<dbReference type="InterPro" id="IPR014710">
    <property type="entry name" value="RmlC-like_jellyroll"/>
</dbReference>
<dbReference type="EC" id="5.1.3.13" evidence="3 7"/>
<dbReference type="AlphaFoldDB" id="A0A1G7FQ21"/>
<dbReference type="Proteomes" id="UP000182114">
    <property type="component" value="Unassembled WGS sequence"/>
</dbReference>
<dbReference type="InterPro" id="IPR000888">
    <property type="entry name" value="RmlC-like"/>
</dbReference>
<evidence type="ECO:0000313" key="9">
    <source>
        <dbReference type="Proteomes" id="UP000182114"/>
    </source>
</evidence>
<evidence type="ECO:0000256" key="4">
    <source>
        <dbReference type="ARBA" id="ARBA00019595"/>
    </source>
</evidence>
<feature type="active site" description="Proton acceptor" evidence="5">
    <location>
        <position position="62"/>
    </location>
</feature>
<dbReference type="UniPathway" id="UPA00124"/>
<comment type="pathway">
    <text evidence="7">Carbohydrate biosynthesis; dTDP-L-rhamnose biosynthesis.</text>
</comment>
<keyword evidence="7" id="KW-0413">Isomerase</keyword>
<dbReference type="Pfam" id="PF00908">
    <property type="entry name" value="dTDP_sugar_isom"/>
    <property type="match status" value="1"/>
</dbReference>
<gene>
    <name evidence="8" type="ORF">SAMN04487992_103414</name>
</gene>
<keyword evidence="9" id="KW-1185">Reference proteome</keyword>
<evidence type="ECO:0000313" key="8">
    <source>
        <dbReference type="EMBL" id="SDE77938.1"/>
    </source>
</evidence>
<evidence type="ECO:0000256" key="6">
    <source>
        <dbReference type="PIRSR" id="PIRSR600888-3"/>
    </source>
</evidence>
<dbReference type="GO" id="GO:0005829">
    <property type="term" value="C:cytosol"/>
    <property type="evidence" value="ECO:0007669"/>
    <property type="project" value="TreeGrafter"/>
</dbReference>
<evidence type="ECO:0000256" key="5">
    <source>
        <dbReference type="PIRSR" id="PIRSR600888-1"/>
    </source>
</evidence>
<dbReference type="PANTHER" id="PTHR21047">
    <property type="entry name" value="DTDP-6-DEOXY-D-GLUCOSE-3,5 EPIMERASE"/>
    <property type="match status" value="1"/>
</dbReference>
<accession>A0A1G7FQ21</accession>
<protein>
    <recommendedName>
        <fullName evidence="4 7">dTDP-4-dehydrorhamnose 3,5-epimerase</fullName>
        <ecNumber evidence="3 7">5.1.3.13</ecNumber>
    </recommendedName>
    <alternativeName>
        <fullName evidence="7">Thymidine diphospho-4-keto-rhamnose 3,5-epimerase</fullName>
    </alternativeName>
</protein>
<dbReference type="CDD" id="cd00438">
    <property type="entry name" value="cupin_RmlC"/>
    <property type="match status" value="1"/>
</dbReference>
<dbReference type="InterPro" id="IPR011051">
    <property type="entry name" value="RmlC_Cupin_sf"/>
</dbReference>
<dbReference type="PANTHER" id="PTHR21047:SF2">
    <property type="entry name" value="THYMIDINE DIPHOSPHO-4-KETO-RHAMNOSE 3,5-EPIMERASE"/>
    <property type="match status" value="1"/>
</dbReference>
<dbReference type="GO" id="GO:0008830">
    <property type="term" value="F:dTDP-4-dehydrorhamnose 3,5-epimerase activity"/>
    <property type="evidence" value="ECO:0007669"/>
    <property type="project" value="UniProtKB-UniRule"/>
</dbReference>
<comment type="catalytic activity">
    <reaction evidence="1 7">
        <text>dTDP-4-dehydro-6-deoxy-alpha-D-glucose = dTDP-4-dehydro-beta-L-rhamnose</text>
        <dbReference type="Rhea" id="RHEA:16969"/>
        <dbReference type="ChEBI" id="CHEBI:57649"/>
        <dbReference type="ChEBI" id="CHEBI:62830"/>
        <dbReference type="EC" id="5.1.3.13"/>
    </reaction>
</comment>
<dbReference type="EMBL" id="FNBD01000003">
    <property type="protein sequence ID" value="SDE77938.1"/>
    <property type="molecule type" value="Genomic_DNA"/>
</dbReference>
<proteinExistence type="inferred from homology"/>
<feature type="site" description="Participates in a stacking interaction with the thymidine ring of dTDP-4-oxo-6-deoxyglucose" evidence="6">
    <location>
        <position position="138"/>
    </location>
</feature>
<dbReference type="eggNOG" id="COG1898">
    <property type="taxonomic scope" value="Bacteria"/>
</dbReference>
<dbReference type="GO" id="GO:0000271">
    <property type="term" value="P:polysaccharide biosynthetic process"/>
    <property type="evidence" value="ECO:0007669"/>
    <property type="project" value="TreeGrafter"/>
</dbReference>
<organism evidence="8 9">
    <name type="scientific">Cellulophaga baltica</name>
    <dbReference type="NCBI Taxonomy" id="76594"/>
    <lineage>
        <taxon>Bacteria</taxon>
        <taxon>Pseudomonadati</taxon>
        <taxon>Bacteroidota</taxon>
        <taxon>Flavobacteriia</taxon>
        <taxon>Flavobacteriales</taxon>
        <taxon>Flavobacteriaceae</taxon>
        <taxon>Cellulophaga</taxon>
    </lineage>
</organism>
<comment type="similarity">
    <text evidence="7">Belongs to the dTDP-4-dehydrorhamnose 3,5-epimerase family.</text>
</comment>